<sequence>MSNITNIEEYYIYTNTNLLDTFHQLLIELTNSDFKVDQLLYNLDNYYIASKEYFDSSFFRNDKVNRKYYGVINDPSYKYDLNMTIYQYLLLMKNCIDLYDRSFNIDYSTTCPYNIEYYFDIDNKMKKKYTIKKNNPDKTPDILKENNILCKYYKFVHNNRMCIEPVFIGSHRIIGDLAIVYNICSNVDYIYNKYGIRPHTTSELFKSYQYFLESKFTTFALCVDSRNPSFTKAYSLYYKNGYKPMLNKIDTININLLAIIYGCDIAYEGAQYMKCMNNTFPLLLMMKSKDDSDDYIKYYNSIFTDERQVQRSLTNKLHISRISYVYDTSLAMAYRCSCIIDKYYEKNLKMCTDTMNKFSMYFTNNNNKNALIYKSHWNTLNKGISEAIELDKTLPPADIRRGEWIKNIINNQTLSRYILAVSKLLPFDKLNNITSGYKICDDVMSIVYEENNIKGVMKRSFQINLITNRSNVISNYIRIPIFNDIENLGFDNIFNGLIKYLEINNAYLQNNIYKYYNKYNMNNEENNIIFLPCGINYITNIPGRTNINHAVSFIYIKSEQRLYIYDSEVIKTDTNFPNLYKLLSLLMKDVIKNIVSVPGMNNPVKNEVHDLSRLKDKKTNESLYIKIQKSWADDAYDGGLCVLLSKLPMIVCNILYNSKIKNTSHYIKLYIWILTFYSIKKRNENDIMKINNPVQSNINIAFPYIFCLAYDYIKLLNDTIKIDTQFDKEDQIIEDDMKRIKTELGINIAELNNHLRYLFHDKDELTSSLDLLIQSI</sequence>
<accession>A0A6C0I6J5</accession>
<organism evidence="1">
    <name type="scientific">viral metagenome</name>
    <dbReference type="NCBI Taxonomy" id="1070528"/>
    <lineage>
        <taxon>unclassified sequences</taxon>
        <taxon>metagenomes</taxon>
        <taxon>organismal metagenomes</taxon>
    </lineage>
</organism>
<evidence type="ECO:0000313" key="1">
    <source>
        <dbReference type="EMBL" id="QHT88025.1"/>
    </source>
</evidence>
<reference evidence="1" key="1">
    <citation type="journal article" date="2020" name="Nature">
        <title>Giant virus diversity and host interactions through global metagenomics.</title>
        <authorList>
            <person name="Schulz F."/>
            <person name="Roux S."/>
            <person name="Paez-Espino D."/>
            <person name="Jungbluth S."/>
            <person name="Walsh D.A."/>
            <person name="Denef V.J."/>
            <person name="McMahon K.D."/>
            <person name="Konstantinidis K.T."/>
            <person name="Eloe-Fadrosh E.A."/>
            <person name="Kyrpides N.C."/>
            <person name="Woyke T."/>
        </authorList>
    </citation>
    <scope>NUCLEOTIDE SEQUENCE</scope>
    <source>
        <strain evidence="1">GVMAG-M-3300023184-24</strain>
    </source>
</reference>
<protein>
    <submittedName>
        <fullName evidence="1">Uncharacterized protein</fullName>
    </submittedName>
</protein>
<name>A0A6C0I6J5_9ZZZZ</name>
<dbReference type="EMBL" id="MN740108">
    <property type="protein sequence ID" value="QHT88025.1"/>
    <property type="molecule type" value="Genomic_DNA"/>
</dbReference>
<proteinExistence type="predicted"/>
<dbReference type="AlphaFoldDB" id="A0A6C0I6J5"/>